<reference evidence="1 2" key="1">
    <citation type="journal article" date="2019" name="Nat. Ecol. Evol.">
        <title>Megaphylogeny resolves global patterns of mushroom evolution.</title>
        <authorList>
            <person name="Varga T."/>
            <person name="Krizsan K."/>
            <person name="Foldi C."/>
            <person name="Dima B."/>
            <person name="Sanchez-Garcia M."/>
            <person name="Sanchez-Ramirez S."/>
            <person name="Szollosi G.J."/>
            <person name="Szarkandi J.G."/>
            <person name="Papp V."/>
            <person name="Albert L."/>
            <person name="Andreopoulos W."/>
            <person name="Angelini C."/>
            <person name="Antonin V."/>
            <person name="Barry K.W."/>
            <person name="Bougher N.L."/>
            <person name="Buchanan P."/>
            <person name="Buyck B."/>
            <person name="Bense V."/>
            <person name="Catcheside P."/>
            <person name="Chovatia M."/>
            <person name="Cooper J."/>
            <person name="Damon W."/>
            <person name="Desjardin D."/>
            <person name="Finy P."/>
            <person name="Geml J."/>
            <person name="Haridas S."/>
            <person name="Hughes K."/>
            <person name="Justo A."/>
            <person name="Karasinski D."/>
            <person name="Kautmanova I."/>
            <person name="Kiss B."/>
            <person name="Kocsube S."/>
            <person name="Kotiranta H."/>
            <person name="LaButti K.M."/>
            <person name="Lechner B.E."/>
            <person name="Liimatainen K."/>
            <person name="Lipzen A."/>
            <person name="Lukacs Z."/>
            <person name="Mihaltcheva S."/>
            <person name="Morgado L.N."/>
            <person name="Niskanen T."/>
            <person name="Noordeloos M.E."/>
            <person name="Ohm R.A."/>
            <person name="Ortiz-Santana B."/>
            <person name="Ovrebo C."/>
            <person name="Racz N."/>
            <person name="Riley R."/>
            <person name="Savchenko A."/>
            <person name="Shiryaev A."/>
            <person name="Soop K."/>
            <person name="Spirin V."/>
            <person name="Szebenyi C."/>
            <person name="Tomsovsky M."/>
            <person name="Tulloss R.E."/>
            <person name="Uehling J."/>
            <person name="Grigoriev I.V."/>
            <person name="Vagvolgyi C."/>
            <person name="Papp T."/>
            <person name="Martin F.M."/>
            <person name="Miettinen O."/>
            <person name="Hibbett D.S."/>
            <person name="Nagy L.G."/>
        </authorList>
    </citation>
    <scope>NUCLEOTIDE SEQUENCE [LARGE SCALE GENOMIC DNA]</scope>
    <source>
        <strain evidence="1 2">CBS 166.37</strain>
    </source>
</reference>
<dbReference type="AlphaFoldDB" id="A0A5C3LSS4"/>
<dbReference type="EMBL" id="ML213621">
    <property type="protein sequence ID" value="TFK35433.1"/>
    <property type="molecule type" value="Genomic_DNA"/>
</dbReference>
<evidence type="ECO:0000313" key="2">
    <source>
        <dbReference type="Proteomes" id="UP000308652"/>
    </source>
</evidence>
<organism evidence="1 2">
    <name type="scientific">Crucibulum laeve</name>
    <dbReference type="NCBI Taxonomy" id="68775"/>
    <lineage>
        <taxon>Eukaryota</taxon>
        <taxon>Fungi</taxon>
        <taxon>Dikarya</taxon>
        <taxon>Basidiomycota</taxon>
        <taxon>Agaricomycotina</taxon>
        <taxon>Agaricomycetes</taxon>
        <taxon>Agaricomycetidae</taxon>
        <taxon>Agaricales</taxon>
        <taxon>Agaricineae</taxon>
        <taxon>Nidulariaceae</taxon>
        <taxon>Crucibulum</taxon>
    </lineage>
</organism>
<accession>A0A5C3LSS4</accession>
<gene>
    <name evidence="1" type="ORF">BDQ12DRAFT_725963</name>
</gene>
<proteinExistence type="predicted"/>
<name>A0A5C3LSS4_9AGAR</name>
<sequence>MEQKEGRKRRDLREALSFASHVILTFSLAVTCDTNAGDEIQFLSIGSSTRSTASPWFKIDQVGCKSEASNA</sequence>
<dbReference type="Proteomes" id="UP000308652">
    <property type="component" value="Unassembled WGS sequence"/>
</dbReference>
<keyword evidence="2" id="KW-1185">Reference proteome</keyword>
<evidence type="ECO:0000313" key="1">
    <source>
        <dbReference type="EMBL" id="TFK35433.1"/>
    </source>
</evidence>
<protein>
    <submittedName>
        <fullName evidence="1">Uncharacterized protein</fullName>
    </submittedName>
</protein>